<evidence type="ECO:0000313" key="4">
    <source>
        <dbReference type="EMBL" id="TCP36341.1"/>
    </source>
</evidence>
<dbReference type="EMBL" id="SLXO01000003">
    <property type="protein sequence ID" value="TCP36341.1"/>
    <property type="molecule type" value="Genomic_DNA"/>
</dbReference>
<protein>
    <submittedName>
        <fullName evidence="4">Uncharacterized protein (TIGR02217 family)</fullName>
    </submittedName>
</protein>
<dbReference type="OrthoDB" id="1685145at2"/>
<gene>
    <name evidence="4" type="ORF">EV659_103231</name>
</gene>
<evidence type="ECO:0000259" key="2">
    <source>
        <dbReference type="Pfam" id="PF23844"/>
    </source>
</evidence>
<dbReference type="Pfam" id="PF09343">
    <property type="entry name" value="DUF2460"/>
    <property type="match status" value="1"/>
</dbReference>
<dbReference type="InParanoid" id="A0A4R2PQ52"/>
<dbReference type="InterPro" id="IPR057122">
    <property type="entry name" value="TIM-barrel_NCTSP"/>
</dbReference>
<dbReference type="Proteomes" id="UP000295399">
    <property type="component" value="Unassembled WGS sequence"/>
</dbReference>
<dbReference type="InterPro" id="IPR011740">
    <property type="entry name" value="DUF2460"/>
</dbReference>
<accession>A0A4R2PQ52</accession>
<evidence type="ECO:0000313" key="5">
    <source>
        <dbReference type="Proteomes" id="UP000295399"/>
    </source>
</evidence>
<evidence type="ECO:0000259" key="1">
    <source>
        <dbReference type="Pfam" id="PF09343"/>
    </source>
</evidence>
<dbReference type="Pfam" id="PF23844">
    <property type="entry name" value="NCTSP_N"/>
    <property type="match status" value="1"/>
</dbReference>
<dbReference type="RefSeq" id="WP_132707889.1">
    <property type="nucleotide sequence ID" value="NZ_JACIGF010000003.1"/>
</dbReference>
<feature type="domain" description="DUF2460" evidence="1">
    <location>
        <begin position="581"/>
        <end position="784"/>
    </location>
</feature>
<dbReference type="Pfam" id="PF23845">
    <property type="entry name" value="TIM-barrel_NCTSP"/>
    <property type="match status" value="1"/>
</dbReference>
<proteinExistence type="predicted"/>
<reference evidence="4 5" key="1">
    <citation type="submission" date="2019-03" db="EMBL/GenBank/DDBJ databases">
        <title>Genomic Encyclopedia of Type Strains, Phase IV (KMG-IV): sequencing the most valuable type-strain genomes for metagenomic binning, comparative biology and taxonomic classification.</title>
        <authorList>
            <person name="Goeker M."/>
        </authorList>
    </citation>
    <scope>NUCLEOTIDE SEQUENCE [LARGE SCALE GENOMIC DNA]</scope>
    <source>
        <strain evidence="4 5">DSM 2132</strain>
    </source>
</reference>
<feature type="domain" description="Non-contractile tail sheath TIM barrel" evidence="3">
    <location>
        <begin position="212"/>
        <end position="563"/>
    </location>
</feature>
<dbReference type="AlphaFoldDB" id="A0A4R2PQ52"/>
<comment type="caution">
    <text evidence="4">The sequence shown here is derived from an EMBL/GenBank/DDBJ whole genome shotgun (WGS) entry which is preliminary data.</text>
</comment>
<dbReference type="InterPro" id="IPR057102">
    <property type="entry name" value="NCTSP_N"/>
</dbReference>
<dbReference type="NCBIfam" id="TIGR02217">
    <property type="entry name" value="chp_TIGR02217"/>
    <property type="match status" value="1"/>
</dbReference>
<feature type="domain" description="Non-contractile tail sheath N-terminal" evidence="2">
    <location>
        <begin position="17"/>
        <end position="206"/>
    </location>
</feature>
<organism evidence="4 5">
    <name type="scientific">Rhodothalassium salexigens DSM 2132</name>
    <dbReference type="NCBI Taxonomy" id="1188247"/>
    <lineage>
        <taxon>Bacteria</taxon>
        <taxon>Pseudomonadati</taxon>
        <taxon>Pseudomonadota</taxon>
        <taxon>Alphaproteobacteria</taxon>
        <taxon>Rhodothalassiales</taxon>
        <taxon>Rhodothalassiaceae</taxon>
        <taxon>Rhodothalassium</taxon>
    </lineage>
</organism>
<keyword evidence="5" id="KW-1185">Reference proteome</keyword>
<evidence type="ECO:0000259" key="3">
    <source>
        <dbReference type="Pfam" id="PF23845"/>
    </source>
</evidence>
<name>A0A4R2PQ52_RHOSA</name>
<sequence length="789" mass="87129">MYWLAKAEDQRARTFCHRFDPAFWTVNFPRPMMASLVTEGADTLVLRCVFYRRSDLAGLIWWSEDRLDHPLLAYETARDYSGLTLRFRWRSTGLRGLDAVFGPTLTIEGRDAAGAPRTWYVRLWNYADGTPTDAWVTLDMDHLAGGFVLPDQADPVDPRRIDRLFISAVPPGYDPGDDGPLPAPADATLTLSEIAVSGTRRTLALGDTGVKPHGLALATGYDDVLSQTPERLLRDGLHLGYRGALNIYVGMSHYFQLAWDAGEGRFLVDPARPLNQPAQAWFADLFARAQGLGLETIASVSFELFDAHAPRAWAQRAYDGSRALTGWDPPSTLLSPANADAMTYVGDVMLAFSALQAAAGAPVRAQIGEPWWWSGLGGVRRPAIYDASARQAYSAETGRPVPEPRHRLVTEIPTADQAHYLDWLGAKLAEATNALGDRVRAAHPGAQILMLFYTPQVLDETAPMLARINLPAGWAAPAFDRLQLEDYTHVTRSDWWARQRGLDRALADLGYDRRDSDYFAGFVLRPEDRDQWAAIDRAADLALSEGYDRVFVWAQSQVARDGYVRFASPQTPQEDAMQGFHDVRLPATISFGSSGGPAFSTDVIETASGYEQRNVNWAQSRSEYDLAPAIRAEADLAALLAFFRARQGRAFAFRFQDWTDWRSGPTDLAPTPLDQVIATGDGQTTRFALVKRYTAAGVEQVRRITKPVAGSVRVAVAGVERPDGWQVDPATGWLDFDTPPAPGDRITAGFDFDVPVRFADDRLSLSLADMRAGMVDSIRLVEVRDEDAA</sequence>